<dbReference type="InterPro" id="IPR013810">
    <property type="entry name" value="Ribosomal_uS5_N"/>
</dbReference>
<dbReference type="Gene3D" id="3.30.230.10">
    <property type="match status" value="1"/>
</dbReference>
<dbReference type="KEGG" id="lel:PVL30_000316"/>
<keyword evidence="12" id="KW-1185">Reference proteome</keyword>
<dbReference type="InterPro" id="IPR020568">
    <property type="entry name" value="Ribosomal_Su5_D2-typ_SF"/>
</dbReference>
<dbReference type="STRING" id="379508.A5DSJ0"/>
<protein>
    <recommendedName>
        <fullName evidence="6">Small ribosomal subunit protein uS5m</fullName>
    </recommendedName>
    <alternativeName>
        <fullName evidence="7">28S ribosomal protein S5, mitochondrial</fullName>
    </alternativeName>
</protein>
<dbReference type="OMA" id="RGKIYKS"/>
<dbReference type="InterPro" id="IPR014721">
    <property type="entry name" value="Ribsml_uS5_D2-typ_fold_subgr"/>
</dbReference>
<evidence type="ECO:0000313" key="12">
    <source>
        <dbReference type="Proteomes" id="UP000001996"/>
    </source>
</evidence>
<dbReference type="InterPro" id="IPR005324">
    <property type="entry name" value="Ribosomal_uS5_C"/>
</dbReference>
<evidence type="ECO:0000256" key="1">
    <source>
        <dbReference type="ARBA" id="ARBA00004173"/>
    </source>
</evidence>
<accession>A5DSJ0</accession>
<dbReference type="OrthoDB" id="309483at2759"/>
<reference evidence="11 12" key="1">
    <citation type="journal article" date="2009" name="Nature">
        <title>Evolution of pathogenicity and sexual reproduction in eight Candida genomes.</title>
        <authorList>
            <person name="Butler G."/>
            <person name="Rasmussen M.D."/>
            <person name="Lin M.F."/>
            <person name="Santos M.A."/>
            <person name="Sakthikumar S."/>
            <person name="Munro C.A."/>
            <person name="Rheinbay E."/>
            <person name="Grabherr M."/>
            <person name="Forche A."/>
            <person name="Reedy J.L."/>
            <person name="Agrafioti I."/>
            <person name="Arnaud M.B."/>
            <person name="Bates S."/>
            <person name="Brown A.J."/>
            <person name="Brunke S."/>
            <person name="Costanzo M.C."/>
            <person name="Fitzpatrick D.A."/>
            <person name="de Groot P.W."/>
            <person name="Harris D."/>
            <person name="Hoyer L.L."/>
            <person name="Hube B."/>
            <person name="Klis F.M."/>
            <person name="Kodira C."/>
            <person name="Lennard N."/>
            <person name="Logue M.E."/>
            <person name="Martin R."/>
            <person name="Neiman A.M."/>
            <person name="Nikolaou E."/>
            <person name="Quail M.A."/>
            <person name="Quinn J."/>
            <person name="Santos M.C."/>
            <person name="Schmitzberger F.F."/>
            <person name="Sherlock G."/>
            <person name="Shah P."/>
            <person name="Silverstein K.A."/>
            <person name="Skrzypek M.S."/>
            <person name="Soll D."/>
            <person name="Staggs R."/>
            <person name="Stansfield I."/>
            <person name="Stumpf M.P."/>
            <person name="Sudbery P.E."/>
            <person name="Srikantha T."/>
            <person name="Zeng Q."/>
            <person name="Berman J."/>
            <person name="Berriman M."/>
            <person name="Heitman J."/>
            <person name="Gow N.A."/>
            <person name="Lorenz M.C."/>
            <person name="Birren B.W."/>
            <person name="Kellis M."/>
            <person name="Cuomo C.A."/>
        </authorList>
    </citation>
    <scope>NUCLEOTIDE SEQUENCE [LARGE SCALE GENOMIC DNA]</scope>
    <source>
        <strain evidence="12">ATCC 11503 / BCRC 21390 / CBS 2605 / JCM 1781 / NBRC 1676 / NRRL YB-4239</strain>
    </source>
</reference>
<dbReference type="GO" id="GO:0005743">
    <property type="term" value="C:mitochondrial inner membrane"/>
    <property type="evidence" value="ECO:0007669"/>
    <property type="project" value="UniProtKB-ARBA"/>
</dbReference>
<sequence length="333" mass="37555">MSQLASSMLRRCLHTTTRLLQKQKGDNTSKNTGDITKHLNLLKSYYKPELLQSIQIAESVVPAKDYLDLKLHGRDGLSSVPPTNLNFDYSRDDPEWTEPILYPNQGLGRVPYPPIPQVASPDRDDMKIRFAEARHGPNDIAKNVSVVKNNPEIARGLAQLTGLDEQYIKNLYVRALVMKRVAQKTSKGNVPSFWVMSVAGDMNGMIGLGIGKSRDGIRTAASKAHWQAVKNMQKINRYDNRTILQSFETKYHGVKLNFKPAPIGFGLRCNHIAFEICQAAGIKDIRGKIFESRNPFMVAKGFVEALTKQKTIQELSLNRGKKIVELRKVYYQE</sequence>
<dbReference type="eggNOG" id="KOG2646">
    <property type="taxonomic scope" value="Eukaryota"/>
</dbReference>
<dbReference type="VEuPathDB" id="FungiDB:LELG_00326"/>
<keyword evidence="5 8" id="KW-0687">Ribonucleoprotein</keyword>
<dbReference type="SUPFAM" id="SSF54211">
    <property type="entry name" value="Ribosomal protein S5 domain 2-like"/>
    <property type="match status" value="1"/>
</dbReference>
<dbReference type="PANTHER" id="PTHR48277">
    <property type="entry name" value="MITOCHONDRIAL RIBOSOMAL PROTEIN S5"/>
    <property type="match status" value="1"/>
</dbReference>
<evidence type="ECO:0000313" key="11">
    <source>
        <dbReference type="EMBL" id="EDK42148.1"/>
    </source>
</evidence>
<dbReference type="GO" id="GO:0005763">
    <property type="term" value="C:mitochondrial small ribosomal subunit"/>
    <property type="evidence" value="ECO:0007669"/>
    <property type="project" value="EnsemblFungi"/>
</dbReference>
<evidence type="ECO:0000256" key="5">
    <source>
        <dbReference type="ARBA" id="ARBA00023274"/>
    </source>
</evidence>
<evidence type="ECO:0000256" key="3">
    <source>
        <dbReference type="ARBA" id="ARBA00022980"/>
    </source>
</evidence>
<keyword evidence="4" id="KW-0496">Mitochondrion</keyword>
<dbReference type="GeneID" id="5234808"/>
<dbReference type="GO" id="GO:0003723">
    <property type="term" value="F:RNA binding"/>
    <property type="evidence" value="ECO:0007669"/>
    <property type="project" value="InterPro"/>
</dbReference>
<dbReference type="FunCoup" id="A5DSJ0">
    <property type="interactions" value="578"/>
</dbReference>
<dbReference type="Proteomes" id="UP000001996">
    <property type="component" value="Unassembled WGS sequence"/>
</dbReference>
<dbReference type="InParanoid" id="A5DSJ0"/>
<dbReference type="SUPFAM" id="SSF54768">
    <property type="entry name" value="dsRNA-binding domain-like"/>
    <property type="match status" value="1"/>
</dbReference>
<evidence type="ECO:0000256" key="4">
    <source>
        <dbReference type="ARBA" id="ARBA00023128"/>
    </source>
</evidence>
<dbReference type="InterPro" id="IPR000851">
    <property type="entry name" value="Ribosomal_uS5"/>
</dbReference>
<name>A5DSJ0_LODEL</name>
<dbReference type="Gene3D" id="3.30.160.20">
    <property type="match status" value="1"/>
</dbReference>
<evidence type="ECO:0000259" key="10">
    <source>
        <dbReference type="PROSITE" id="PS50881"/>
    </source>
</evidence>
<dbReference type="GO" id="GO:0003735">
    <property type="term" value="F:structural constituent of ribosome"/>
    <property type="evidence" value="ECO:0007669"/>
    <property type="project" value="UniProtKB-UniRule"/>
</dbReference>
<evidence type="ECO:0000256" key="7">
    <source>
        <dbReference type="ARBA" id="ARBA00041606"/>
    </source>
</evidence>
<dbReference type="Pfam" id="PF00333">
    <property type="entry name" value="Ribosomal_S5"/>
    <property type="match status" value="1"/>
</dbReference>
<dbReference type="PANTHER" id="PTHR48277:SF1">
    <property type="entry name" value="MITOCHONDRIAL RIBOSOMAL PROTEIN S5"/>
    <property type="match status" value="1"/>
</dbReference>
<comment type="similarity">
    <text evidence="2 9">Belongs to the universal ribosomal protein uS5 family.</text>
</comment>
<dbReference type="FunFam" id="3.30.230.10:FF:000002">
    <property type="entry name" value="30S ribosomal protein S5"/>
    <property type="match status" value="1"/>
</dbReference>
<feature type="domain" description="S5 DRBM" evidence="10">
    <location>
        <begin position="171"/>
        <end position="235"/>
    </location>
</feature>
<gene>
    <name evidence="11" type="ORF">LELG_00326</name>
</gene>
<dbReference type="PROSITE" id="PS50881">
    <property type="entry name" value="S5_DSRBD"/>
    <property type="match status" value="1"/>
</dbReference>
<comment type="subcellular location">
    <subcellularLocation>
        <location evidence="1">Mitochondrion</location>
    </subcellularLocation>
</comment>
<dbReference type="HOGENOM" id="CLU_037994_0_0_1"/>
<dbReference type="FunFam" id="3.30.160.20:FF:000022">
    <property type="entry name" value="28S ribosomal protein S5, mitochondrial"/>
    <property type="match status" value="1"/>
</dbReference>
<dbReference type="GO" id="GO:0006412">
    <property type="term" value="P:translation"/>
    <property type="evidence" value="ECO:0007669"/>
    <property type="project" value="InterPro"/>
</dbReference>
<dbReference type="AlphaFoldDB" id="A5DSJ0"/>
<dbReference type="EMBL" id="CH981524">
    <property type="protein sequence ID" value="EDK42148.1"/>
    <property type="molecule type" value="Genomic_DNA"/>
</dbReference>
<organism evidence="11 12">
    <name type="scientific">Lodderomyces elongisporus (strain ATCC 11503 / CBS 2605 / JCM 1781 / NBRC 1676 / NRRL YB-4239)</name>
    <name type="common">Yeast</name>
    <name type="synonym">Saccharomyces elongisporus</name>
    <dbReference type="NCBI Taxonomy" id="379508"/>
    <lineage>
        <taxon>Eukaryota</taxon>
        <taxon>Fungi</taxon>
        <taxon>Dikarya</taxon>
        <taxon>Ascomycota</taxon>
        <taxon>Saccharomycotina</taxon>
        <taxon>Pichiomycetes</taxon>
        <taxon>Debaryomycetaceae</taxon>
        <taxon>Candida/Lodderomyces clade</taxon>
        <taxon>Lodderomyces</taxon>
    </lineage>
</organism>
<proteinExistence type="inferred from homology"/>
<evidence type="ECO:0000256" key="6">
    <source>
        <dbReference type="ARBA" id="ARBA00039335"/>
    </source>
</evidence>
<evidence type="ECO:0000256" key="8">
    <source>
        <dbReference type="PROSITE-ProRule" id="PRU00268"/>
    </source>
</evidence>
<keyword evidence="3 8" id="KW-0689">Ribosomal protein</keyword>
<evidence type="ECO:0000256" key="2">
    <source>
        <dbReference type="ARBA" id="ARBA00008945"/>
    </source>
</evidence>
<dbReference type="Pfam" id="PF03719">
    <property type="entry name" value="Ribosomal_S5_C"/>
    <property type="match status" value="1"/>
</dbReference>
<evidence type="ECO:0000256" key="9">
    <source>
        <dbReference type="RuleBase" id="RU003823"/>
    </source>
</evidence>